<dbReference type="SUPFAM" id="SSF53300">
    <property type="entry name" value="vWA-like"/>
    <property type="match status" value="1"/>
</dbReference>
<dbReference type="Gene3D" id="3.40.50.410">
    <property type="entry name" value="von Willebrand factor, type A domain"/>
    <property type="match status" value="1"/>
</dbReference>
<evidence type="ECO:0000259" key="1">
    <source>
        <dbReference type="Pfam" id="PF13768"/>
    </source>
</evidence>
<reference evidence="2" key="1">
    <citation type="submission" date="2020-03" db="EMBL/GenBank/DDBJ databases">
        <title>The deep terrestrial virosphere.</title>
        <authorList>
            <person name="Holmfeldt K."/>
            <person name="Nilsson E."/>
            <person name="Simone D."/>
            <person name="Lopez-Fernandez M."/>
            <person name="Wu X."/>
            <person name="de Brujin I."/>
            <person name="Lundin D."/>
            <person name="Andersson A."/>
            <person name="Bertilsson S."/>
            <person name="Dopson M."/>
        </authorList>
    </citation>
    <scope>NUCLEOTIDE SEQUENCE</scope>
    <source>
        <strain evidence="2">MM415B03861</strain>
    </source>
</reference>
<dbReference type="InterPro" id="IPR036465">
    <property type="entry name" value="vWFA_dom_sf"/>
</dbReference>
<dbReference type="AlphaFoldDB" id="A0A6M3LJ67"/>
<feature type="domain" description="VWFA" evidence="1">
    <location>
        <begin position="86"/>
        <end position="170"/>
    </location>
</feature>
<name>A0A6M3LJ67_9ZZZZ</name>
<dbReference type="Pfam" id="PF13768">
    <property type="entry name" value="VWA_3"/>
    <property type="match status" value="1"/>
</dbReference>
<organism evidence="2">
    <name type="scientific">viral metagenome</name>
    <dbReference type="NCBI Taxonomy" id="1070528"/>
    <lineage>
        <taxon>unclassified sequences</taxon>
        <taxon>metagenomes</taxon>
        <taxon>organismal metagenomes</taxon>
    </lineage>
</organism>
<dbReference type="InterPro" id="IPR002035">
    <property type="entry name" value="VWF_A"/>
</dbReference>
<evidence type="ECO:0000313" key="2">
    <source>
        <dbReference type="EMBL" id="QJA94419.1"/>
    </source>
</evidence>
<sequence>MTSKYDLTTQDPSRLVAKQTLKAKLPSLRALTPKVPLRGTILLADISGSMKGEKLVGLQKCLSDVWAPGLQAIVFNHALWELEKSDINHLEASGSTNMLGALQEAWSRSPKHLILITDGYPNQLQREILAHAQAHNHVPIDTIGISDSKGRSFDPQFLQDLARITGGKYNDITKPLELSLVVQHLLAEKSEEVKL</sequence>
<dbReference type="EMBL" id="MT143230">
    <property type="protein sequence ID" value="QJA94419.1"/>
    <property type="molecule type" value="Genomic_DNA"/>
</dbReference>
<proteinExistence type="predicted"/>
<gene>
    <name evidence="2" type="ORF">MM415B03861_0007</name>
</gene>
<accession>A0A6M3LJ67</accession>
<protein>
    <submittedName>
        <fullName evidence="2">Putative von Willebrand factor A domain-containing protein</fullName>
    </submittedName>
</protein>